<dbReference type="Proteomes" id="UP001419268">
    <property type="component" value="Unassembled WGS sequence"/>
</dbReference>
<protein>
    <submittedName>
        <fullName evidence="1">Uncharacterized protein</fullName>
    </submittedName>
</protein>
<reference evidence="1 2" key="1">
    <citation type="submission" date="2024-01" db="EMBL/GenBank/DDBJ databases">
        <title>Genome assemblies of Stephania.</title>
        <authorList>
            <person name="Yang L."/>
        </authorList>
    </citation>
    <scope>NUCLEOTIDE SEQUENCE [LARGE SCALE GENOMIC DNA]</scope>
    <source>
        <strain evidence="1">JXDWG</strain>
        <tissue evidence="1">Leaf</tissue>
    </source>
</reference>
<sequence length="234" mass="25261">MQITPNLGEVNLTSIASSRFCRNRESDRSTTSRHVFTFTASRLSPSSFAVVPSQPLPASPILGAAFRREPRVASRTRQCRAAGVLCAWRHCVAPAEPMLSRAHELVHAAARCHVGCCSRRLAVSPVRPRRNASAIAAVSDLGASPMLLLAAAGLPSLEPPSATLVATSRHLEPPVRRRIRWDGRRGPRPNSDVFHGRPSIFSGPWMVHSCHGLGLGGRGLVLDPGLWMAHSRKG</sequence>
<organism evidence="1 2">
    <name type="scientific">Stephania cephalantha</name>
    <dbReference type="NCBI Taxonomy" id="152367"/>
    <lineage>
        <taxon>Eukaryota</taxon>
        <taxon>Viridiplantae</taxon>
        <taxon>Streptophyta</taxon>
        <taxon>Embryophyta</taxon>
        <taxon>Tracheophyta</taxon>
        <taxon>Spermatophyta</taxon>
        <taxon>Magnoliopsida</taxon>
        <taxon>Ranunculales</taxon>
        <taxon>Menispermaceae</taxon>
        <taxon>Menispermoideae</taxon>
        <taxon>Cissampelideae</taxon>
        <taxon>Stephania</taxon>
    </lineage>
</organism>
<dbReference type="AlphaFoldDB" id="A0AAP0IAX6"/>
<proteinExistence type="predicted"/>
<accession>A0AAP0IAX6</accession>
<dbReference type="EMBL" id="JBBNAG010000008">
    <property type="protein sequence ID" value="KAK9112004.1"/>
    <property type="molecule type" value="Genomic_DNA"/>
</dbReference>
<comment type="caution">
    <text evidence="1">The sequence shown here is derived from an EMBL/GenBank/DDBJ whole genome shotgun (WGS) entry which is preliminary data.</text>
</comment>
<keyword evidence="2" id="KW-1185">Reference proteome</keyword>
<evidence type="ECO:0000313" key="2">
    <source>
        <dbReference type="Proteomes" id="UP001419268"/>
    </source>
</evidence>
<gene>
    <name evidence="1" type="ORF">Scep_019523</name>
</gene>
<evidence type="ECO:0000313" key="1">
    <source>
        <dbReference type="EMBL" id="KAK9112004.1"/>
    </source>
</evidence>
<name>A0AAP0IAX6_9MAGN</name>